<dbReference type="InterPro" id="IPR005117">
    <property type="entry name" value="NiRdtase/SiRdtase_haem-b_fer"/>
</dbReference>
<dbReference type="InterPro" id="IPR036136">
    <property type="entry name" value="Nit/Sulf_reduc_fer-like_dom_sf"/>
</dbReference>
<dbReference type="EMBL" id="JAMZEC010000001">
    <property type="protein sequence ID" value="MCP2349976.1"/>
    <property type="molecule type" value="Genomic_DNA"/>
</dbReference>
<feature type="region of interest" description="Disordered" evidence="13">
    <location>
        <begin position="1"/>
        <end position="35"/>
    </location>
</feature>
<dbReference type="EC" id="1.8.7.1" evidence="4"/>
<comment type="cofactor">
    <cofactor evidence="1">
        <name>[4Fe-4S] cluster</name>
        <dbReference type="ChEBI" id="CHEBI:49883"/>
    </cofactor>
</comment>
<dbReference type="Pfam" id="PF01077">
    <property type="entry name" value="NIR_SIR"/>
    <property type="match status" value="2"/>
</dbReference>
<dbReference type="InterPro" id="IPR006066">
    <property type="entry name" value="NO2/SO3_Rdtase_FeS/sirohaem_BS"/>
</dbReference>
<evidence type="ECO:0000256" key="11">
    <source>
        <dbReference type="ARBA" id="ARBA00023014"/>
    </source>
</evidence>
<keyword evidence="11" id="KW-0411">Iron-sulfur</keyword>
<feature type="domain" description="Nitrite/sulphite reductase 4Fe-4S" evidence="14">
    <location>
        <begin position="164"/>
        <end position="319"/>
    </location>
</feature>
<comment type="catalytic activity">
    <reaction evidence="12">
        <text>hydrogen sulfide + 6 oxidized [2Fe-2S]-[ferredoxin] + 3 H2O = sulfite + 6 reduced [2Fe-2S]-[ferredoxin] + 7 H(+)</text>
        <dbReference type="Rhea" id="RHEA:23132"/>
        <dbReference type="Rhea" id="RHEA-COMP:10000"/>
        <dbReference type="Rhea" id="RHEA-COMP:10001"/>
        <dbReference type="ChEBI" id="CHEBI:15377"/>
        <dbReference type="ChEBI" id="CHEBI:15378"/>
        <dbReference type="ChEBI" id="CHEBI:17359"/>
        <dbReference type="ChEBI" id="CHEBI:29919"/>
        <dbReference type="ChEBI" id="CHEBI:33737"/>
        <dbReference type="ChEBI" id="CHEBI:33738"/>
        <dbReference type="EC" id="1.8.7.1"/>
    </reaction>
</comment>
<evidence type="ECO:0000256" key="7">
    <source>
        <dbReference type="ARBA" id="ARBA00022723"/>
    </source>
</evidence>
<name>A0ABT1K7K6_9ACTN</name>
<evidence type="ECO:0000256" key="1">
    <source>
        <dbReference type="ARBA" id="ARBA00001966"/>
    </source>
</evidence>
<keyword evidence="7" id="KW-0479">Metal-binding</keyword>
<dbReference type="PROSITE" id="PS00365">
    <property type="entry name" value="NIR_SIR"/>
    <property type="match status" value="2"/>
</dbReference>
<comment type="similarity">
    <text evidence="3">Belongs to the nitrite and sulfite reductase 4Fe-4S domain family.</text>
</comment>
<evidence type="ECO:0000256" key="8">
    <source>
        <dbReference type="ARBA" id="ARBA00022784"/>
    </source>
</evidence>
<dbReference type="PRINTS" id="PR00397">
    <property type="entry name" value="SIROHAEM"/>
</dbReference>
<sequence length="557" mass="62160">MSTPASRHHKRPRGEGQWALGYREPLNKNEENKKNDDGLNVRQRIIDIYSKAGFDSIDPADLRGRMRWYGLYTQRKPGIDGGKTAILEPEELDDRYFMLRVRIDGGLLDLRQLRAIADISNLYGRGTADLTDRQNIQLHWIEIESVPDIWERLEAVGLSTTEACGDTPRVILGCPLAGIDTDEVLDATEQIQEVYDRYIGDPAFSNLPRKFKTAISGCPAHCTVHEINDVAFVGVELPSGEKGYDLWVGGGLSTNPMFGKRIGVFVRPDQVGEVWAGVAGIFRDYGYRRLRHRARIKFLVNDWGPEKFREVLETEYLKEPLPDGPAPAQPRGSRRDHVGVHPQQDGNFYVGFAPRVGRLDGDKLHLVADIAERHGSGRVRTTVEQKMVILDVAPDRVESLVAELEANDLQVNPSTFRRQTMACTGIEYCKLAIVETKATASDLIDELERRLPGFQEPLTINVNGCPNSCARIQVADIGLKGQLVVDENGEQVEGFQIHLGGSLGVNPGFGRKVRGLKTTAAALPDYVERVVTHYDAQKKEGESFADWVQRADEADLR</sequence>
<dbReference type="PANTHER" id="PTHR32439">
    <property type="entry name" value="FERREDOXIN--NITRITE REDUCTASE, CHLOROPLASTIC"/>
    <property type="match status" value="1"/>
</dbReference>
<feature type="region of interest" description="Disordered" evidence="13">
    <location>
        <begin position="319"/>
        <end position="338"/>
    </location>
</feature>
<evidence type="ECO:0000313" key="17">
    <source>
        <dbReference type="Proteomes" id="UP001320766"/>
    </source>
</evidence>
<evidence type="ECO:0000256" key="4">
    <source>
        <dbReference type="ARBA" id="ARBA00012353"/>
    </source>
</evidence>
<keyword evidence="10" id="KW-0408">Iron</keyword>
<feature type="domain" description="Nitrite/Sulfite reductase ferredoxin-like" evidence="15">
    <location>
        <begin position="93"/>
        <end position="156"/>
    </location>
</feature>
<dbReference type="SUPFAM" id="SSF56014">
    <property type="entry name" value="Nitrite and sulphite reductase 4Fe-4S domain-like"/>
    <property type="match status" value="2"/>
</dbReference>
<evidence type="ECO:0000259" key="15">
    <source>
        <dbReference type="Pfam" id="PF03460"/>
    </source>
</evidence>
<comment type="caution">
    <text evidence="16">The sequence shown here is derived from an EMBL/GenBank/DDBJ whole genome shotgun (WGS) entry which is preliminary data.</text>
</comment>
<comment type="function">
    <text evidence="2">Catalyzes the reduction of sulfite to sulfide, a step in the biosynthesis of sulfur-containing amino acids and cofactors.</text>
</comment>
<dbReference type="SUPFAM" id="SSF55124">
    <property type="entry name" value="Nitrite/Sulfite reductase N-terminal domain-like"/>
    <property type="match status" value="2"/>
</dbReference>
<dbReference type="Gene3D" id="3.90.480.20">
    <property type="match status" value="1"/>
</dbReference>
<proteinExistence type="inferred from homology"/>
<evidence type="ECO:0000313" key="16">
    <source>
        <dbReference type="EMBL" id="MCP2349976.1"/>
    </source>
</evidence>
<gene>
    <name evidence="16" type="ORF">HD595_006098</name>
</gene>
<keyword evidence="8" id="KW-0883">Thioether bond</keyword>
<evidence type="ECO:0000256" key="10">
    <source>
        <dbReference type="ARBA" id="ARBA00023004"/>
    </source>
</evidence>
<dbReference type="GO" id="GO:0050311">
    <property type="term" value="F:sulfite reductase (ferredoxin) activity"/>
    <property type="evidence" value="ECO:0007669"/>
    <property type="project" value="UniProtKB-EC"/>
</dbReference>
<dbReference type="InterPro" id="IPR045854">
    <property type="entry name" value="NO2/SO3_Rdtase_4Fe4S_sf"/>
</dbReference>
<evidence type="ECO:0000256" key="12">
    <source>
        <dbReference type="ARBA" id="ARBA00049518"/>
    </source>
</evidence>
<dbReference type="InterPro" id="IPR006067">
    <property type="entry name" value="NO2/SO3_Rdtase_4Fe4S_dom"/>
</dbReference>
<keyword evidence="9 16" id="KW-0560">Oxidoreductase</keyword>
<protein>
    <recommendedName>
        <fullName evidence="4">assimilatory sulfite reductase (ferredoxin)</fullName>
        <ecNumber evidence="4">1.8.7.1</ecNumber>
    </recommendedName>
</protein>
<keyword evidence="17" id="KW-1185">Reference proteome</keyword>
<feature type="domain" description="Nitrite/Sulfite reductase ferredoxin-like" evidence="15">
    <location>
        <begin position="341"/>
        <end position="406"/>
    </location>
</feature>
<feature type="compositionally biased region" description="Basic and acidic residues" evidence="13">
    <location>
        <begin position="25"/>
        <end position="35"/>
    </location>
</feature>
<accession>A0ABT1K7K6</accession>
<feature type="compositionally biased region" description="Basic residues" evidence="13">
    <location>
        <begin position="1"/>
        <end position="12"/>
    </location>
</feature>
<reference evidence="16 17" key="1">
    <citation type="submission" date="2022-06" db="EMBL/GenBank/DDBJ databases">
        <title>Sequencing the genomes of 1000 actinobacteria strains.</title>
        <authorList>
            <person name="Klenk H.-P."/>
        </authorList>
    </citation>
    <scope>NUCLEOTIDE SEQUENCE [LARGE SCALE GENOMIC DNA]</scope>
    <source>
        <strain evidence="16 17">DSM 44170</strain>
    </source>
</reference>
<evidence type="ECO:0000256" key="13">
    <source>
        <dbReference type="SAM" id="MobiDB-lite"/>
    </source>
</evidence>
<feature type="domain" description="Nitrite/sulphite reductase 4Fe-4S" evidence="14">
    <location>
        <begin position="417"/>
        <end position="553"/>
    </location>
</feature>
<evidence type="ECO:0000256" key="6">
    <source>
        <dbReference type="ARBA" id="ARBA00022617"/>
    </source>
</evidence>
<dbReference type="RefSeq" id="WP_253774972.1">
    <property type="nucleotide sequence ID" value="NZ_BAAAVE010000021.1"/>
</dbReference>
<dbReference type="PANTHER" id="PTHR32439:SF0">
    <property type="entry name" value="FERREDOXIN--NITRITE REDUCTASE, CHLOROPLASTIC"/>
    <property type="match status" value="1"/>
</dbReference>
<evidence type="ECO:0000256" key="3">
    <source>
        <dbReference type="ARBA" id="ARBA00010429"/>
    </source>
</evidence>
<dbReference type="Pfam" id="PF03460">
    <property type="entry name" value="NIR_SIR_ferr"/>
    <property type="match status" value="2"/>
</dbReference>
<dbReference type="Proteomes" id="UP001320766">
    <property type="component" value="Unassembled WGS sequence"/>
</dbReference>
<evidence type="ECO:0000256" key="9">
    <source>
        <dbReference type="ARBA" id="ARBA00023002"/>
    </source>
</evidence>
<evidence type="ECO:0000259" key="14">
    <source>
        <dbReference type="Pfam" id="PF01077"/>
    </source>
</evidence>
<keyword evidence="6" id="KW-0349">Heme</keyword>
<evidence type="ECO:0000256" key="2">
    <source>
        <dbReference type="ARBA" id="ARBA00003247"/>
    </source>
</evidence>
<dbReference type="Gene3D" id="3.30.413.10">
    <property type="entry name" value="Sulfite Reductase Hemoprotein, domain 1"/>
    <property type="match status" value="2"/>
</dbReference>
<organism evidence="16 17">
    <name type="scientific">Nonomuraea roseoviolacea subsp. carminata</name>
    <dbReference type="NCBI Taxonomy" id="160689"/>
    <lineage>
        <taxon>Bacteria</taxon>
        <taxon>Bacillati</taxon>
        <taxon>Actinomycetota</taxon>
        <taxon>Actinomycetes</taxon>
        <taxon>Streptosporangiales</taxon>
        <taxon>Streptosporangiaceae</taxon>
        <taxon>Nonomuraea</taxon>
    </lineage>
</organism>
<dbReference type="InterPro" id="IPR051329">
    <property type="entry name" value="NIR_SIR_4Fe-4S"/>
</dbReference>
<evidence type="ECO:0000256" key="5">
    <source>
        <dbReference type="ARBA" id="ARBA00022485"/>
    </source>
</evidence>
<keyword evidence="5" id="KW-0004">4Fe-4S</keyword>